<evidence type="ECO:0000313" key="8">
    <source>
        <dbReference type="Proteomes" id="UP000463939"/>
    </source>
</evidence>
<dbReference type="GO" id="GO:0030170">
    <property type="term" value="F:pyridoxal phosphate binding"/>
    <property type="evidence" value="ECO:0007669"/>
    <property type="project" value="UniProtKB-UniRule"/>
</dbReference>
<dbReference type="InterPro" id="IPR001608">
    <property type="entry name" value="Ala_racemase_N"/>
</dbReference>
<dbReference type="Proteomes" id="UP000463939">
    <property type="component" value="Chromosome"/>
</dbReference>
<reference evidence="8" key="1">
    <citation type="submission" date="2019-11" db="EMBL/GenBank/DDBJ databases">
        <title>Isolation and characterization of a novel species in the genus Sulfuriferula.</title>
        <authorList>
            <person name="Mochizuki J."/>
            <person name="Kojima H."/>
            <person name="Fukui M."/>
        </authorList>
    </citation>
    <scope>NUCLEOTIDE SEQUENCE [LARGE SCALE GENOMIC DNA]</scope>
    <source>
        <strain evidence="8">SGTM</strain>
    </source>
</reference>
<dbReference type="InterPro" id="IPR029066">
    <property type="entry name" value="PLP-binding_barrel"/>
</dbReference>
<evidence type="ECO:0000256" key="2">
    <source>
        <dbReference type="HAMAP-Rule" id="MF_02087"/>
    </source>
</evidence>
<feature type="modified residue" description="N6-(pyridoxal phosphate)lysine" evidence="2 3">
    <location>
        <position position="36"/>
    </location>
</feature>
<comment type="function">
    <text evidence="2">Pyridoxal 5'-phosphate (PLP)-binding protein, which is involved in PLP homeostasis.</text>
</comment>
<accession>A0A809SIH2</accession>
<dbReference type="KEGG" id="sniv:SFSGTM_25880"/>
<dbReference type="HAMAP" id="MF_02087">
    <property type="entry name" value="PLP_homeostasis"/>
    <property type="match status" value="1"/>
</dbReference>
<protein>
    <recommendedName>
        <fullName evidence="2">Pyridoxal phosphate homeostasis protein</fullName>
        <shortName evidence="2">PLP homeostasis protein</shortName>
    </recommendedName>
</protein>
<organism evidence="7 8">
    <name type="scientific">Sulfuriferula nivalis</name>
    <dbReference type="NCBI Taxonomy" id="2675298"/>
    <lineage>
        <taxon>Bacteria</taxon>
        <taxon>Pseudomonadati</taxon>
        <taxon>Pseudomonadota</taxon>
        <taxon>Betaproteobacteria</taxon>
        <taxon>Nitrosomonadales</taxon>
        <taxon>Sulfuricellaceae</taxon>
        <taxon>Sulfuriferula</taxon>
    </lineage>
</organism>
<dbReference type="FunFam" id="3.20.20.10:FF:000018">
    <property type="entry name" value="Pyridoxal phosphate homeostasis protein"/>
    <property type="match status" value="1"/>
</dbReference>
<dbReference type="NCBIfam" id="TIGR00044">
    <property type="entry name" value="YggS family pyridoxal phosphate-dependent enzyme"/>
    <property type="match status" value="1"/>
</dbReference>
<dbReference type="AlphaFoldDB" id="A0A809SIH2"/>
<dbReference type="Pfam" id="PF01168">
    <property type="entry name" value="Ala_racemase_N"/>
    <property type="match status" value="1"/>
</dbReference>
<evidence type="ECO:0000256" key="4">
    <source>
        <dbReference type="RuleBase" id="RU004514"/>
    </source>
</evidence>
<feature type="coiled-coil region" evidence="5">
    <location>
        <begin position="1"/>
        <end position="28"/>
    </location>
</feature>
<comment type="similarity">
    <text evidence="2 4">Belongs to the pyridoxal phosphate-binding protein YggS/PROSC family.</text>
</comment>
<keyword evidence="8" id="KW-1185">Reference proteome</keyword>
<dbReference type="SUPFAM" id="SSF51419">
    <property type="entry name" value="PLP-binding barrel"/>
    <property type="match status" value="1"/>
</dbReference>
<evidence type="ECO:0000256" key="3">
    <source>
        <dbReference type="PIRSR" id="PIRSR004848-1"/>
    </source>
</evidence>
<dbReference type="PROSITE" id="PS01211">
    <property type="entry name" value="UPF0001"/>
    <property type="match status" value="1"/>
</dbReference>
<keyword evidence="5" id="KW-0175">Coiled coil</keyword>
<sequence>MDIVKSTLQAVQERIAQAAQNAERDVNEITLLAVSKLQPVASVRALAEQGQHAFGESYVQESVAKIQALRDLALDWHFIGPIQRNKTAQIAAHFSWVHSVDRLLIAQRLSNERANHAAPLNICLQVNVSGEVSKSGVSMAEVPALARAVQNLPNLHLRGLMAIPRAEVDENKQRAQFALVRTRFEELNNMGLQLDTLSMGMSADLEAAIAEGATIVRVGTALFGKREG</sequence>
<evidence type="ECO:0000259" key="6">
    <source>
        <dbReference type="Pfam" id="PF01168"/>
    </source>
</evidence>
<proteinExistence type="inferred from homology"/>
<dbReference type="PANTHER" id="PTHR10146:SF14">
    <property type="entry name" value="PYRIDOXAL PHOSPHATE HOMEOSTASIS PROTEIN"/>
    <property type="match status" value="1"/>
</dbReference>
<evidence type="ECO:0000256" key="1">
    <source>
        <dbReference type="ARBA" id="ARBA00022898"/>
    </source>
</evidence>
<dbReference type="CDD" id="cd06824">
    <property type="entry name" value="PLPDE_III_Yggs_like"/>
    <property type="match status" value="1"/>
</dbReference>
<dbReference type="Gene3D" id="3.20.20.10">
    <property type="entry name" value="Alanine racemase"/>
    <property type="match status" value="1"/>
</dbReference>
<name>A0A809SIH2_9PROT</name>
<dbReference type="EMBL" id="AP021881">
    <property type="protein sequence ID" value="BBP01880.1"/>
    <property type="molecule type" value="Genomic_DNA"/>
</dbReference>
<dbReference type="InterPro" id="IPR011078">
    <property type="entry name" value="PyrdxlP_homeostasis"/>
</dbReference>
<dbReference type="RefSeq" id="WP_162085595.1">
    <property type="nucleotide sequence ID" value="NZ_AP021881.1"/>
</dbReference>
<keyword evidence="1 2" id="KW-0663">Pyridoxal phosphate</keyword>
<evidence type="ECO:0000313" key="7">
    <source>
        <dbReference type="EMBL" id="BBP01880.1"/>
    </source>
</evidence>
<dbReference type="PANTHER" id="PTHR10146">
    <property type="entry name" value="PROLINE SYNTHETASE CO-TRANSCRIBED BACTERIAL HOMOLOG PROTEIN"/>
    <property type="match status" value="1"/>
</dbReference>
<gene>
    <name evidence="7" type="ORF">SFSGTM_25880</name>
</gene>
<dbReference type="PIRSF" id="PIRSF004848">
    <property type="entry name" value="YBL036c_PLPDEIII"/>
    <property type="match status" value="1"/>
</dbReference>
<evidence type="ECO:0000256" key="5">
    <source>
        <dbReference type="SAM" id="Coils"/>
    </source>
</evidence>
<feature type="domain" description="Alanine racemase N-terminal" evidence="6">
    <location>
        <begin position="8"/>
        <end position="225"/>
    </location>
</feature>
<comment type="cofactor">
    <cofactor evidence="3">
        <name>pyridoxal 5'-phosphate</name>
        <dbReference type="ChEBI" id="CHEBI:597326"/>
    </cofactor>
</comment>